<evidence type="ECO:0000259" key="3">
    <source>
        <dbReference type="PROSITE" id="PS51084"/>
    </source>
</evidence>
<dbReference type="PRINTS" id="PR00332">
    <property type="entry name" value="HISTRIAD"/>
</dbReference>
<feature type="domain" description="HIT" evidence="3">
    <location>
        <begin position="6"/>
        <end position="113"/>
    </location>
</feature>
<dbReference type="PROSITE" id="PS51084">
    <property type="entry name" value="HIT_2"/>
    <property type="match status" value="1"/>
</dbReference>
<evidence type="ECO:0000313" key="4">
    <source>
        <dbReference type="EMBL" id="ANZ22562.1"/>
    </source>
</evidence>
<evidence type="ECO:0000256" key="1">
    <source>
        <dbReference type="PIRSR" id="PIRSR601310-1"/>
    </source>
</evidence>
<dbReference type="Pfam" id="PF01230">
    <property type="entry name" value="HIT"/>
    <property type="match status" value="1"/>
</dbReference>
<dbReference type="STRING" id="118101.ATN01_01770"/>
<dbReference type="CDD" id="cd01276">
    <property type="entry name" value="PKCI_related"/>
    <property type="match status" value="1"/>
</dbReference>
<dbReference type="InterPro" id="IPR036265">
    <property type="entry name" value="HIT-like_sf"/>
</dbReference>
<feature type="active site" description="Tele-AMP-histidine intermediate" evidence="1">
    <location>
        <position position="101"/>
    </location>
</feature>
<dbReference type="PATRIC" id="fig|118101.4.peg.353"/>
<evidence type="ECO:0000256" key="2">
    <source>
        <dbReference type="PROSITE-ProRule" id="PRU00464"/>
    </source>
</evidence>
<protein>
    <submittedName>
        <fullName evidence="4">Histidine triad nucleotide-binding protein</fullName>
    </submittedName>
</protein>
<evidence type="ECO:0000313" key="5">
    <source>
        <dbReference type="Proteomes" id="UP000093070"/>
    </source>
</evidence>
<dbReference type="Gene3D" id="3.30.428.10">
    <property type="entry name" value="HIT-like"/>
    <property type="match status" value="1"/>
</dbReference>
<dbReference type="GO" id="GO:0003824">
    <property type="term" value="F:catalytic activity"/>
    <property type="evidence" value="ECO:0007669"/>
    <property type="project" value="InterPro"/>
</dbReference>
<dbReference type="OrthoDB" id="9784774at2"/>
<dbReference type="EMBL" id="CP013259">
    <property type="protein sequence ID" value="ANZ22562.1"/>
    <property type="molecule type" value="Genomic_DNA"/>
</dbReference>
<name>A0A1B2H8Q5_BUCDN</name>
<dbReference type="PROSITE" id="PS00892">
    <property type="entry name" value="HIT_1"/>
    <property type="match status" value="1"/>
</dbReference>
<dbReference type="InterPro" id="IPR019808">
    <property type="entry name" value="Histidine_triad_CS"/>
</dbReference>
<comment type="caution">
    <text evidence="2">Lacks conserved residue(s) required for the propagation of feature annotation.</text>
</comment>
<reference evidence="4 5" key="1">
    <citation type="submission" date="2015-11" db="EMBL/GenBank/DDBJ databases">
        <title>The complete genome of Buchnera aphidicola from Diuraphis noxia biotype SAM.</title>
        <authorList>
            <person name="Burger N.F.V."/>
            <person name="Oberholster A.-M."/>
        </authorList>
    </citation>
    <scope>NUCLEOTIDE SEQUENCE [LARGE SCALE GENOMIC DNA]</scope>
    <source>
        <strain evidence="4">SAM</strain>
    </source>
</reference>
<proteinExistence type="predicted"/>
<dbReference type="InterPro" id="IPR001310">
    <property type="entry name" value="Histidine_triad_HIT"/>
</dbReference>
<organism evidence="4 5">
    <name type="scientific">Buchnera aphidicola subsp. Diuraphis noxia</name>
    <dbReference type="NCBI Taxonomy" id="118101"/>
    <lineage>
        <taxon>Bacteria</taxon>
        <taxon>Pseudomonadati</taxon>
        <taxon>Pseudomonadota</taxon>
        <taxon>Gammaproteobacteria</taxon>
        <taxon>Enterobacterales</taxon>
        <taxon>Erwiniaceae</taxon>
        <taxon>Buchnera</taxon>
    </lineage>
</organism>
<dbReference type="AlphaFoldDB" id="A0A1B2H8Q5"/>
<dbReference type="Proteomes" id="UP000093070">
    <property type="component" value="Chromosome"/>
</dbReference>
<dbReference type="SUPFAM" id="SSF54197">
    <property type="entry name" value="HIT-like"/>
    <property type="match status" value="1"/>
</dbReference>
<dbReference type="RefSeq" id="WP_075433384.1">
    <property type="nucleotide sequence ID" value="NZ_CP013259.1"/>
</dbReference>
<accession>A0A1B2H8Q5</accession>
<gene>
    <name evidence="4" type="ORF">ATN01_01770</name>
</gene>
<sequence>MLNNSIFKKIIDKKTKANIIYEDKLVTAFEDIKPKAPVHILIIPNTFIASLNDIKESNKDIIAHMLYVSVNIAKQQKISQEGYRIIINCNKNAGQEINYLHIHLLGGKKLNKI</sequence>
<dbReference type="PANTHER" id="PTHR23089">
    <property type="entry name" value="HISTIDINE TRIAD HIT PROTEIN"/>
    <property type="match status" value="1"/>
</dbReference>
<dbReference type="InterPro" id="IPR011146">
    <property type="entry name" value="HIT-like"/>
</dbReference>